<evidence type="ECO:0000256" key="12">
    <source>
        <dbReference type="SAM" id="Phobius"/>
    </source>
</evidence>
<keyword evidence="11" id="KW-0175">Coiled coil</keyword>
<dbReference type="GO" id="GO:0000287">
    <property type="term" value="F:magnesium ion binding"/>
    <property type="evidence" value="ECO:0007669"/>
    <property type="project" value="TreeGrafter"/>
</dbReference>
<comment type="similarity">
    <text evidence="2">Belongs to the CorA metal ion transporter (MIT) (TC 1.A.35) family.</text>
</comment>
<proteinExistence type="inferred from homology"/>
<keyword evidence="8 12" id="KW-1133">Transmembrane helix</keyword>
<feature type="transmembrane region" description="Helical" evidence="12">
    <location>
        <begin position="261"/>
        <end position="283"/>
    </location>
</feature>
<reference evidence="13" key="1">
    <citation type="submission" date="2020-04" db="EMBL/GenBank/DDBJ databases">
        <title>Description of Shewanella salipaludis sp. nov., isolated from a salt marsh.</title>
        <authorList>
            <person name="Park S."/>
            <person name="Yoon J.-H."/>
        </authorList>
    </citation>
    <scope>NUCLEOTIDE SEQUENCE</scope>
    <source>
        <strain evidence="13">SHSM-M6</strain>
    </source>
</reference>
<evidence type="ECO:0000256" key="9">
    <source>
        <dbReference type="ARBA" id="ARBA00023065"/>
    </source>
</evidence>
<name>A0A972G1F7_9GAMM</name>
<evidence type="ECO:0000256" key="2">
    <source>
        <dbReference type="ARBA" id="ARBA00009765"/>
    </source>
</evidence>
<dbReference type="InterPro" id="IPR002523">
    <property type="entry name" value="MgTranspt_CorA/ZnTranspt_ZntB"/>
</dbReference>
<dbReference type="InterPro" id="IPR045863">
    <property type="entry name" value="CorA_TM1_TM2"/>
</dbReference>
<evidence type="ECO:0000256" key="4">
    <source>
        <dbReference type="ARBA" id="ARBA00022475"/>
    </source>
</evidence>
<feature type="coiled-coil region" evidence="11">
    <location>
        <begin position="148"/>
        <end position="175"/>
    </location>
</feature>
<feature type="transmembrane region" description="Helical" evidence="12">
    <location>
        <begin position="295"/>
        <end position="316"/>
    </location>
</feature>
<keyword evidence="7" id="KW-0862">Zinc</keyword>
<evidence type="ECO:0000256" key="6">
    <source>
        <dbReference type="ARBA" id="ARBA00022692"/>
    </source>
</evidence>
<dbReference type="GO" id="GO:0005886">
    <property type="term" value="C:plasma membrane"/>
    <property type="evidence" value="ECO:0007669"/>
    <property type="project" value="UniProtKB-SubCell"/>
</dbReference>
<comment type="subcellular location">
    <subcellularLocation>
        <location evidence="1">Cell membrane</location>
        <topology evidence="1">Multi-pass membrane protein</topology>
    </subcellularLocation>
</comment>
<dbReference type="RefSeq" id="WP_169564130.1">
    <property type="nucleotide sequence ID" value="NZ_JAAXYH010000005.1"/>
</dbReference>
<dbReference type="SUPFAM" id="SSF144083">
    <property type="entry name" value="Magnesium transport protein CorA, transmembrane region"/>
    <property type="match status" value="1"/>
</dbReference>
<dbReference type="InterPro" id="IPR045861">
    <property type="entry name" value="CorA_cytoplasmic_dom"/>
</dbReference>
<evidence type="ECO:0000313" key="13">
    <source>
        <dbReference type="EMBL" id="NMH65429.1"/>
    </source>
</evidence>
<gene>
    <name evidence="13" type="ORF">HC757_09620</name>
</gene>
<protein>
    <submittedName>
        <fullName evidence="13">Zinc transporter ZntB</fullName>
    </submittedName>
</protein>
<dbReference type="PANTHER" id="PTHR46494">
    <property type="entry name" value="CORA FAMILY METAL ION TRANSPORTER (EUROFUNG)"/>
    <property type="match status" value="1"/>
</dbReference>
<evidence type="ECO:0000256" key="8">
    <source>
        <dbReference type="ARBA" id="ARBA00022989"/>
    </source>
</evidence>
<dbReference type="GO" id="GO:0015087">
    <property type="term" value="F:cobalt ion transmembrane transporter activity"/>
    <property type="evidence" value="ECO:0007669"/>
    <property type="project" value="TreeGrafter"/>
</dbReference>
<keyword evidence="3" id="KW-0813">Transport</keyword>
<evidence type="ECO:0000256" key="7">
    <source>
        <dbReference type="ARBA" id="ARBA00022833"/>
    </source>
</evidence>
<evidence type="ECO:0000256" key="5">
    <source>
        <dbReference type="ARBA" id="ARBA00022519"/>
    </source>
</evidence>
<evidence type="ECO:0000256" key="11">
    <source>
        <dbReference type="SAM" id="Coils"/>
    </source>
</evidence>
<keyword evidence="4" id="KW-1003">Cell membrane</keyword>
<dbReference type="GO" id="GO:0050897">
    <property type="term" value="F:cobalt ion binding"/>
    <property type="evidence" value="ECO:0007669"/>
    <property type="project" value="TreeGrafter"/>
</dbReference>
<keyword evidence="5" id="KW-0997">Cell inner membrane</keyword>
<evidence type="ECO:0000256" key="1">
    <source>
        <dbReference type="ARBA" id="ARBA00004651"/>
    </source>
</evidence>
<accession>A0A972G1F7</accession>
<sequence length="321" mass="36245">MQEEFVYALVLSGERAGARLNSDEARLWDPADGLLWLHLQYRHQKAKAWITHAGLSKVDGDALLAQDTRPRVVGSKQGLLLSLRGVNLNPGADPQDMVAVRIYADSSRIISTCGRELQSVKDVAELIMSGQGPRSSGEFILAVCERLTDRKVEFIDKLEDRLAELEEKVVTNDVQGLRTDIAELRRQTVAVRRYLAPQREAYSRMLSEVTVLFNDNDRLKFREVNDKLIRTIEDLDAIRDRANVTQEELLSQQSEQVNKRLYVLALISAIFLPLGFLTGLLGVNIGGIPGAEQPWAFAIFCSMLLVLVGLLMWLFYRHKWL</sequence>
<keyword evidence="9" id="KW-0406">Ion transport</keyword>
<keyword evidence="14" id="KW-1185">Reference proteome</keyword>
<dbReference type="GO" id="GO:0015095">
    <property type="term" value="F:magnesium ion transmembrane transporter activity"/>
    <property type="evidence" value="ECO:0007669"/>
    <property type="project" value="TreeGrafter"/>
</dbReference>
<keyword evidence="10 12" id="KW-0472">Membrane</keyword>
<dbReference type="Proteomes" id="UP000737113">
    <property type="component" value="Unassembled WGS sequence"/>
</dbReference>
<comment type="caution">
    <text evidence="13">The sequence shown here is derived from an EMBL/GenBank/DDBJ whole genome shotgun (WGS) entry which is preliminary data.</text>
</comment>
<organism evidence="13 14">
    <name type="scientific">Shewanella salipaludis</name>
    <dbReference type="NCBI Taxonomy" id="2723052"/>
    <lineage>
        <taxon>Bacteria</taxon>
        <taxon>Pseudomonadati</taxon>
        <taxon>Pseudomonadota</taxon>
        <taxon>Gammaproteobacteria</taxon>
        <taxon>Alteromonadales</taxon>
        <taxon>Shewanellaceae</taxon>
        <taxon>Shewanella</taxon>
    </lineage>
</organism>
<dbReference type="CDD" id="cd12833">
    <property type="entry name" value="ZntB-like_1"/>
    <property type="match status" value="1"/>
</dbReference>
<evidence type="ECO:0000256" key="10">
    <source>
        <dbReference type="ARBA" id="ARBA00023136"/>
    </source>
</evidence>
<dbReference type="EMBL" id="JAAXYH010000005">
    <property type="protein sequence ID" value="NMH65429.1"/>
    <property type="molecule type" value="Genomic_DNA"/>
</dbReference>
<evidence type="ECO:0000313" key="14">
    <source>
        <dbReference type="Proteomes" id="UP000737113"/>
    </source>
</evidence>
<dbReference type="Gene3D" id="1.20.58.340">
    <property type="entry name" value="Magnesium transport protein CorA, transmembrane region"/>
    <property type="match status" value="2"/>
</dbReference>
<keyword evidence="6 12" id="KW-0812">Transmembrane</keyword>
<dbReference type="Gene3D" id="3.30.460.20">
    <property type="entry name" value="CorA soluble domain-like"/>
    <property type="match status" value="1"/>
</dbReference>
<dbReference type="SUPFAM" id="SSF143865">
    <property type="entry name" value="CorA soluble domain-like"/>
    <property type="match status" value="1"/>
</dbReference>
<dbReference type="AlphaFoldDB" id="A0A972G1F7"/>
<dbReference type="PANTHER" id="PTHR46494:SF3">
    <property type="entry name" value="ZINC TRANSPORT PROTEIN ZNTB"/>
    <property type="match status" value="1"/>
</dbReference>
<dbReference type="Pfam" id="PF01544">
    <property type="entry name" value="CorA"/>
    <property type="match status" value="1"/>
</dbReference>
<evidence type="ECO:0000256" key="3">
    <source>
        <dbReference type="ARBA" id="ARBA00022448"/>
    </source>
</evidence>